<proteinExistence type="predicted"/>
<dbReference type="OrthoDB" id="291892at2"/>
<dbReference type="NCBIfam" id="NF037970">
    <property type="entry name" value="vanZ_1"/>
    <property type="match status" value="1"/>
</dbReference>
<dbReference type="EMBL" id="SUPK01000003">
    <property type="protein sequence ID" value="TJY42749.1"/>
    <property type="molecule type" value="Genomic_DNA"/>
</dbReference>
<comment type="caution">
    <text evidence="3">The sequence shown here is derived from an EMBL/GenBank/DDBJ whole genome shotgun (WGS) entry which is preliminary data.</text>
</comment>
<evidence type="ECO:0000259" key="2">
    <source>
        <dbReference type="Pfam" id="PF04892"/>
    </source>
</evidence>
<keyword evidence="1" id="KW-0472">Membrane</keyword>
<gene>
    <name evidence="3" type="ORF">E5161_07870</name>
</gene>
<reference evidence="3 4" key="1">
    <citation type="submission" date="2019-04" db="EMBL/GenBank/DDBJ databases">
        <title>Cohnella sp. nov., isolated from soil.</title>
        <authorList>
            <person name="Kim W."/>
        </authorList>
    </citation>
    <scope>NUCLEOTIDE SEQUENCE [LARGE SCALE GENOMIC DNA]</scope>
    <source>
        <strain evidence="3 4">CAU 1483</strain>
    </source>
</reference>
<sequence>MVVWVPVLLCMAFIFLFSSQPYAKQDLRPVIRKTIPEGRLTEVAGHVRLNYGGREVSIRELGEAAFAEFFIRKAAHIAEYAILGFLLFMAARRLFNKRTSPWTIGVTVLLCAALFASSDEWHQRFVPDRTPRAADVLLDTCGAAVGILLAARFGRRQLKKRDLT</sequence>
<keyword evidence="4" id="KW-1185">Reference proteome</keyword>
<feature type="transmembrane region" description="Helical" evidence="1">
    <location>
        <begin position="136"/>
        <end position="154"/>
    </location>
</feature>
<evidence type="ECO:0000313" key="3">
    <source>
        <dbReference type="EMBL" id="TJY42749.1"/>
    </source>
</evidence>
<name>A0A4V5LSP1_9BACL</name>
<dbReference type="AlphaFoldDB" id="A0A4V5LSP1"/>
<dbReference type="PIRSF" id="PIRSF019083">
    <property type="entry name" value="UCP019083_VanZ"/>
    <property type="match status" value="1"/>
</dbReference>
<dbReference type="Proteomes" id="UP000309673">
    <property type="component" value="Unassembled WGS sequence"/>
</dbReference>
<feature type="domain" description="VanZ-like" evidence="2">
    <location>
        <begin position="4"/>
        <end position="151"/>
    </location>
</feature>
<protein>
    <submittedName>
        <fullName evidence="3">VanZ family protein</fullName>
    </submittedName>
</protein>
<dbReference type="InterPro" id="IPR006976">
    <property type="entry name" value="VanZ-like"/>
</dbReference>
<evidence type="ECO:0000313" key="4">
    <source>
        <dbReference type="Proteomes" id="UP000309673"/>
    </source>
</evidence>
<accession>A0A4V5LSP1</accession>
<dbReference type="Pfam" id="PF04892">
    <property type="entry name" value="VanZ"/>
    <property type="match status" value="1"/>
</dbReference>
<dbReference type="RefSeq" id="WP_136777168.1">
    <property type="nucleotide sequence ID" value="NZ_SUPK01000003.1"/>
</dbReference>
<dbReference type="InterPro" id="IPR016747">
    <property type="entry name" value="Phosphotransbutyrylase"/>
</dbReference>
<feature type="transmembrane region" description="Helical" evidence="1">
    <location>
        <begin position="100"/>
        <end position="116"/>
    </location>
</feature>
<organism evidence="3 4">
    <name type="scientific">Cohnella pontilimi</name>
    <dbReference type="NCBI Taxonomy" id="2564100"/>
    <lineage>
        <taxon>Bacteria</taxon>
        <taxon>Bacillati</taxon>
        <taxon>Bacillota</taxon>
        <taxon>Bacilli</taxon>
        <taxon>Bacillales</taxon>
        <taxon>Paenibacillaceae</taxon>
        <taxon>Cohnella</taxon>
    </lineage>
</organism>
<evidence type="ECO:0000256" key="1">
    <source>
        <dbReference type="SAM" id="Phobius"/>
    </source>
</evidence>
<keyword evidence="1" id="KW-0812">Transmembrane</keyword>
<keyword evidence="1" id="KW-1133">Transmembrane helix</keyword>